<accession>A0A538SED0</accession>
<dbReference type="Gene3D" id="2.60.40.10">
    <property type="entry name" value="Immunoglobulins"/>
    <property type="match status" value="1"/>
</dbReference>
<proteinExistence type="predicted"/>
<reference evidence="3 4" key="1">
    <citation type="journal article" date="2019" name="Nat. Microbiol.">
        <title>Mediterranean grassland soil C-N compound turnover is dependent on rainfall and depth, and is mediated by genomically divergent microorganisms.</title>
        <authorList>
            <person name="Diamond S."/>
            <person name="Andeer P.F."/>
            <person name="Li Z."/>
            <person name="Crits-Christoph A."/>
            <person name="Burstein D."/>
            <person name="Anantharaman K."/>
            <person name="Lane K.R."/>
            <person name="Thomas B.C."/>
            <person name="Pan C."/>
            <person name="Northen T.R."/>
            <person name="Banfield J.F."/>
        </authorList>
    </citation>
    <scope>NUCLEOTIDE SEQUENCE [LARGE SCALE GENOMIC DNA]</scope>
    <source>
        <strain evidence="3">WS_3</strain>
    </source>
</reference>
<gene>
    <name evidence="3" type="ORF">E6K73_09470</name>
</gene>
<organism evidence="3 4">
    <name type="scientific">Eiseniibacteriota bacterium</name>
    <dbReference type="NCBI Taxonomy" id="2212470"/>
    <lineage>
        <taxon>Bacteria</taxon>
        <taxon>Candidatus Eiseniibacteriota</taxon>
    </lineage>
</organism>
<dbReference type="SUPFAM" id="SSF49265">
    <property type="entry name" value="Fibronectin type III"/>
    <property type="match status" value="1"/>
</dbReference>
<dbReference type="AlphaFoldDB" id="A0A538SED0"/>
<keyword evidence="1" id="KW-0732">Signal</keyword>
<comment type="caution">
    <text evidence="3">The sequence shown here is derived from an EMBL/GenBank/DDBJ whole genome shotgun (WGS) entry which is preliminary data.</text>
</comment>
<feature type="chain" id="PRO_5022059563" evidence="1">
    <location>
        <begin position="20"/>
        <end position="216"/>
    </location>
</feature>
<dbReference type="Pfam" id="PF13860">
    <property type="entry name" value="FlgD_ig"/>
    <property type="match status" value="1"/>
</dbReference>
<name>A0A538SED0_UNCEI</name>
<dbReference type="InterPro" id="IPR026444">
    <property type="entry name" value="Secre_tail"/>
</dbReference>
<dbReference type="PROSITE" id="PS50853">
    <property type="entry name" value="FN3"/>
    <property type="match status" value="1"/>
</dbReference>
<dbReference type="NCBIfam" id="TIGR04183">
    <property type="entry name" value="Por_Secre_tail"/>
    <property type="match status" value="1"/>
</dbReference>
<sequence>MANGRLYSFLLATTLVVVAASDSDAITLRWTAPGDDGMTGTATEYDLRVSRDPITATNFGLATRLFAGQIPPAPGGTVQTWSFNGLTLGVDYYFAIRTADDRGNWSPMSNVARYAATLAADSPPLQFGFSNAFPNPARGATRFSVAMPQAGPLRVEVYDPAGRRVRELAAGTHAAGTSELMWNLADDQGRPLRAGTYLVRAQTREHDTLRRVTVIR</sequence>
<evidence type="ECO:0000313" key="4">
    <source>
        <dbReference type="Proteomes" id="UP000320184"/>
    </source>
</evidence>
<evidence type="ECO:0000259" key="2">
    <source>
        <dbReference type="PROSITE" id="PS50853"/>
    </source>
</evidence>
<dbReference type="EMBL" id="VBOT01000117">
    <property type="protein sequence ID" value="TMQ49735.1"/>
    <property type="molecule type" value="Genomic_DNA"/>
</dbReference>
<feature type="domain" description="Fibronectin type-III" evidence="2">
    <location>
        <begin position="12"/>
        <end position="120"/>
    </location>
</feature>
<evidence type="ECO:0000313" key="3">
    <source>
        <dbReference type="EMBL" id="TMQ49735.1"/>
    </source>
</evidence>
<dbReference type="Proteomes" id="UP000320184">
    <property type="component" value="Unassembled WGS sequence"/>
</dbReference>
<dbReference type="InterPro" id="IPR036116">
    <property type="entry name" value="FN3_sf"/>
</dbReference>
<dbReference type="InterPro" id="IPR025965">
    <property type="entry name" value="FlgD/Vpr_Ig-like"/>
</dbReference>
<dbReference type="CDD" id="cd00063">
    <property type="entry name" value="FN3"/>
    <property type="match status" value="1"/>
</dbReference>
<evidence type="ECO:0000256" key="1">
    <source>
        <dbReference type="SAM" id="SignalP"/>
    </source>
</evidence>
<dbReference type="Gene3D" id="2.60.40.4070">
    <property type="match status" value="1"/>
</dbReference>
<dbReference type="InterPro" id="IPR003961">
    <property type="entry name" value="FN3_dom"/>
</dbReference>
<protein>
    <submittedName>
        <fullName evidence="3">T9SS type A sorting domain-containing protein</fullName>
    </submittedName>
</protein>
<feature type="signal peptide" evidence="1">
    <location>
        <begin position="1"/>
        <end position="19"/>
    </location>
</feature>
<dbReference type="InterPro" id="IPR013783">
    <property type="entry name" value="Ig-like_fold"/>
</dbReference>